<evidence type="ECO:0000313" key="2">
    <source>
        <dbReference type="Proteomes" id="UP000270224"/>
    </source>
</evidence>
<dbReference type="Proteomes" id="UP000270224">
    <property type="component" value="Unassembled WGS sequence"/>
</dbReference>
<reference evidence="2" key="2">
    <citation type="submission" date="2018-11" db="EMBL/GenBank/DDBJ databases">
        <title>Proposal to divide the Flavobacteriaceae and reorganize its genera based on Amino Acid Identity values calculated from whole genome sequences.</title>
        <authorList>
            <person name="Nicholson A.C."/>
            <person name="Gulvik C.A."/>
            <person name="Whitney A.M."/>
            <person name="Humrighouse B.W."/>
            <person name="Bell M."/>
            <person name="Holmens B."/>
            <person name="Steigerwalt A."/>
            <person name="Villarma A."/>
            <person name="Sheth M."/>
            <person name="Batra D."/>
            <person name="Pryor J."/>
            <person name="Bernardet J.-F."/>
            <person name="Hugo C."/>
            <person name="Kampfer P."/>
            <person name="Newman J."/>
            <person name="Mcquiston J.R."/>
        </authorList>
    </citation>
    <scope>NUCLEOTIDE SEQUENCE [LARGE SCALE GENOMIC DNA]</scope>
    <source>
        <strain evidence="2">H3056</strain>
    </source>
</reference>
<dbReference type="OrthoDB" id="612554at2"/>
<reference evidence="2" key="1">
    <citation type="submission" date="2018-11" db="EMBL/GenBank/DDBJ databases">
        <title>Proposal to divide the Flavobacteriaceae and reorganize its genera based on Amino Acid Identity values calculated from whole genome sequences.</title>
        <authorList>
            <person name="Nicholson A.C."/>
            <person name="Gulvik C.A."/>
            <person name="Whitney A.M."/>
            <person name="Humrighouse B.W."/>
            <person name="Bell M."/>
            <person name="Holmes B."/>
            <person name="Steigerwalt A."/>
            <person name="Villarma A."/>
            <person name="Sheth M."/>
            <person name="Batra D."/>
            <person name="Pryor J."/>
            <person name="Bernardet J.-F."/>
            <person name="Hugo C."/>
            <person name="Kampfer P."/>
            <person name="Newman J."/>
            <person name="Mcquiston J.R."/>
        </authorList>
    </citation>
    <scope>NUCLEOTIDE SEQUENCE [LARGE SCALE GENOMIC DNA]</scope>
    <source>
        <strain evidence="2">H3056</strain>
    </source>
</reference>
<name>A0A3N0WXF5_9FLAO</name>
<evidence type="ECO:0000313" key="1">
    <source>
        <dbReference type="EMBL" id="ROI09764.1"/>
    </source>
</evidence>
<gene>
    <name evidence="1" type="ORF">EGI11_03130</name>
</gene>
<dbReference type="Gene3D" id="3.30.420.10">
    <property type="entry name" value="Ribonuclease H-like superfamily/Ribonuclease H"/>
    <property type="match status" value="1"/>
</dbReference>
<proteinExistence type="predicted"/>
<organism evidence="1 2">
    <name type="scientific">Kaistella daneshvariae</name>
    <dbReference type="NCBI Taxonomy" id="2487074"/>
    <lineage>
        <taxon>Bacteria</taxon>
        <taxon>Pseudomonadati</taxon>
        <taxon>Bacteroidota</taxon>
        <taxon>Flavobacteriia</taxon>
        <taxon>Flavobacteriales</taxon>
        <taxon>Weeksellaceae</taxon>
        <taxon>Chryseobacterium group</taxon>
        <taxon>Kaistella</taxon>
    </lineage>
</organism>
<dbReference type="SUPFAM" id="SSF53098">
    <property type="entry name" value="Ribonuclease H-like"/>
    <property type="match status" value="1"/>
</dbReference>
<dbReference type="GO" id="GO:0003676">
    <property type="term" value="F:nucleic acid binding"/>
    <property type="evidence" value="ECO:0007669"/>
    <property type="project" value="InterPro"/>
</dbReference>
<accession>A0A3N0WXF5</accession>
<dbReference type="AlphaFoldDB" id="A0A3N0WXF5"/>
<evidence type="ECO:0008006" key="3">
    <source>
        <dbReference type="Google" id="ProtNLM"/>
    </source>
</evidence>
<sequence>MAYEFYQNTLTVPAALLYEDGEILTKPNYDKLCRVGKIRRAREGKGLGNYALVEFDTIPERFRVKIIKKLGYPPKKQVQHQILKYRSTDYEAVDFFATYMIDEHRTLSPEHQEQYVADAEMLQALDAYIKEMKMFRKSRGGSITKVWVDAAKALAEVKEQTGHKLPGTDRRLRDKLEAFQKDGYKSLISEKFLGKNAAKVKDPAQEALLRSILRDHRNLDNEMIARIYEHTAQVMGWKSLTASGIANYRKLWKLYTYGGNHGEKAFDNYVGMTVKRTAPSSPLLYWTLDGWDSELYYQRTDEKGTTYHNRLTMVVVLDPSLKYPIGYAIGRAETTDLIRQAIRNAVLHTEELFGTKHKVLQIQSDNYGKKAMLPIYEAFSQHYTPAKVGNAKSKVIEPWFNYFNKKYCQLMSNWSGHGVKAAKQPNPEYLQKIKASFPDEFGCTAQLTAFIEREREELREKFLQAYAEMPDDAKKFVTEQEFLLHFGQETGFLNSRSHSGIAPKIEGIRYYYDSFDMDFRKYDSLSWRIKYNPEDLSQVLAYNEEHQLRFLLRQKHEQPMALYDRMEGDGEQLQLVRSFNREIKNEILEVQAEDARTVSEFFTDHKELDGSLVKTLLTDSRGQHKNLKNAKRLETAQKMITKQEVKEQKKTENDWTQAQEQYLKQKVNLNKYLEND</sequence>
<dbReference type="RefSeq" id="WP_123265017.1">
    <property type="nucleotide sequence ID" value="NZ_RJUG01000002.1"/>
</dbReference>
<protein>
    <recommendedName>
        <fullName evidence="3">Integrase catalytic domain-containing protein</fullName>
    </recommendedName>
</protein>
<dbReference type="InterPro" id="IPR036397">
    <property type="entry name" value="RNaseH_sf"/>
</dbReference>
<dbReference type="InterPro" id="IPR012337">
    <property type="entry name" value="RNaseH-like_sf"/>
</dbReference>
<comment type="caution">
    <text evidence="1">The sequence shown here is derived from an EMBL/GenBank/DDBJ whole genome shotgun (WGS) entry which is preliminary data.</text>
</comment>
<dbReference type="EMBL" id="RJUG01000002">
    <property type="protein sequence ID" value="ROI09764.1"/>
    <property type="molecule type" value="Genomic_DNA"/>
</dbReference>